<dbReference type="PANTHER" id="PTHR20961">
    <property type="entry name" value="GLYCOSYLTRANSFERASE"/>
    <property type="match status" value="1"/>
</dbReference>
<protein>
    <submittedName>
        <fullName evidence="12">Protein O-linked-mannose beta-1,4-N-acetylglucosaminyltransferase 2</fullName>
    </submittedName>
</protein>
<keyword evidence="3" id="KW-0808">Transferase</keyword>
<dbReference type="Pfam" id="PF04577">
    <property type="entry name" value="Glyco_transf_61"/>
    <property type="match status" value="1"/>
</dbReference>
<keyword evidence="2" id="KW-0328">Glycosyltransferase</keyword>
<evidence type="ECO:0000256" key="6">
    <source>
        <dbReference type="ARBA" id="ARBA00023136"/>
    </source>
</evidence>
<evidence type="ECO:0000313" key="13">
    <source>
        <dbReference type="Proteomes" id="UP001211065"/>
    </source>
</evidence>
<sequence>MDYDFDDSNKLRSQSSSSQNSPLLERRSAAQKPLRSNSFPVSGLSPIAGSPSSPGQNPPTISYSPFTGQLPTPTGSPMRRRVPAADSPMNSDIPSSPFSTFPTSSSTNNLNTQDSNLLQTNSNSSSRRSSMLAFYSDETSKNKLFSAKSGSNFDDKKSSSRRKFILILIVIAIGGYLAFTVIAYTMQHGYFSFGKNHKADWQVKFEELKHVVEQQKGYINKLHEKSTSMQYEHENTIKNLKANHEAVKQEQIEKLLKTEKILNKKIKEEEDDELGGVGVWKPKPVSKKKKDNKKVNHAPSEKLENFQTHKLSENPPSFSRKKNIFVDERDEFIKENLDGLTHKQREEVVKNTDDDDATIIAAQHALENSEDGILFNQEATNLIRNEDDDEEDSDADNKPRRVLHWKPEPSDISPVHKFNMIPSSSVYCEGDRRENRICRFKNLCYEPKSEKWFISQTNRTIQRNVPIHRHDEGFIELSTISGHNYFYWDFDEVSPFDEKFRNIKIRFEKERHFMFSRLHPANIMHNLHDETLGLYHLIKEFGFPSNDPSLPFSLDGHRLMVLDIYERTDTSHLYDYLANKPTRFRDYLNIDEDVITCFEDAVLGSSKIATWYQYGFTEPQSVIPGKILNGNLVREVGEFLLQRAGLPLGFDEYLFRPIIDGVQPIPNGRVTGEEFSLQMDHSVVSAEVDFPETNLIVIFTRRNNRIITNQAELEDKLHKQFGYEVVTVNNENMSFEKQLKILRRARVLVGMHGSILILGMFCRRGTVLVELFPFGVPAKHYTPYKVMSELPGMNLIYRAWENKWEANSRAYPERHELHGGIQGLSEEMRKKVLETKVVPQHLCCSSPFWLYRIYQDTTVIYSELAALIEDALKESRAILKPIRDGSWNWGMTELLPSIISDIECLDSEERPAGELWAEWSPPWNGAKVDKYSIHVNNNGREYTSAGNVMAIAGFQPGEEVVFFVRPLVGKFVGEFGRVGKCIVNIGTKYSPFPKAQSSSSTIVLTVPKFPSIISHFDQLETLILTDLNLAGSLDATIFKNLTNLKYFSVYNNLLIGNLVEELFIYLKHLILLDVGENKFSGTLPQSITNLQSMIYLGLENNQFTGPLPNLADIPNLGSGNLDLAHGGVKAACFLNGLGPKLTSSGVCLSDDSKLPASCSGPKFLSCSTGKIESSLDSKEEKIKNEKKFFQLNQIQIIGILLAFSVLIALLTFCCVYFKIRSSILEKRSRQDSLVSSSSFGSEVCLKKSNV</sequence>
<dbReference type="Gene3D" id="3.80.10.10">
    <property type="entry name" value="Ribonuclease Inhibitor"/>
    <property type="match status" value="1"/>
</dbReference>
<keyword evidence="8" id="KW-0175">Coiled coil</keyword>
<feature type="transmembrane region" description="Helical" evidence="10">
    <location>
        <begin position="1196"/>
        <end position="1219"/>
    </location>
</feature>
<evidence type="ECO:0000256" key="4">
    <source>
        <dbReference type="ARBA" id="ARBA00022692"/>
    </source>
</evidence>
<proteinExistence type="predicted"/>
<feature type="transmembrane region" description="Helical" evidence="10">
    <location>
        <begin position="164"/>
        <end position="186"/>
    </location>
</feature>
<dbReference type="EMBL" id="JADGJW010000441">
    <property type="protein sequence ID" value="KAJ3217147.1"/>
    <property type="molecule type" value="Genomic_DNA"/>
</dbReference>
<evidence type="ECO:0000256" key="5">
    <source>
        <dbReference type="ARBA" id="ARBA00022989"/>
    </source>
</evidence>
<keyword evidence="7" id="KW-0325">Glycoprotein</keyword>
<evidence type="ECO:0000256" key="3">
    <source>
        <dbReference type="ARBA" id="ARBA00022679"/>
    </source>
</evidence>
<dbReference type="AlphaFoldDB" id="A0AAD5U0W9"/>
<evidence type="ECO:0000256" key="10">
    <source>
        <dbReference type="SAM" id="Phobius"/>
    </source>
</evidence>
<dbReference type="Proteomes" id="UP001211065">
    <property type="component" value="Unassembled WGS sequence"/>
</dbReference>
<reference evidence="12" key="1">
    <citation type="submission" date="2020-05" db="EMBL/GenBank/DDBJ databases">
        <title>Phylogenomic resolution of chytrid fungi.</title>
        <authorList>
            <person name="Stajich J.E."/>
            <person name="Amses K."/>
            <person name="Simmons R."/>
            <person name="Seto K."/>
            <person name="Myers J."/>
            <person name="Bonds A."/>
            <person name="Quandt C.A."/>
            <person name="Barry K."/>
            <person name="Liu P."/>
            <person name="Grigoriev I."/>
            <person name="Longcore J.E."/>
            <person name="James T.Y."/>
        </authorList>
    </citation>
    <scope>NUCLEOTIDE SEQUENCE</scope>
    <source>
        <strain evidence="12">JEL0476</strain>
    </source>
</reference>
<keyword evidence="6 10" id="KW-0472">Membrane</keyword>
<feature type="region of interest" description="Disordered" evidence="9">
    <location>
        <begin position="1"/>
        <end position="125"/>
    </location>
</feature>
<feature type="compositionally biased region" description="Polar residues" evidence="9">
    <location>
        <begin position="50"/>
        <end position="75"/>
    </location>
</feature>
<comment type="subcellular location">
    <subcellularLocation>
        <location evidence="1">Membrane</location>
        <topology evidence="1">Single-pass membrane protein</topology>
    </subcellularLocation>
</comment>
<evidence type="ECO:0000256" key="8">
    <source>
        <dbReference type="SAM" id="Coils"/>
    </source>
</evidence>
<keyword evidence="13" id="KW-1185">Reference proteome</keyword>
<dbReference type="InterPro" id="IPR007657">
    <property type="entry name" value="Glycosyltransferase_61"/>
</dbReference>
<accession>A0AAD5U0W9</accession>
<feature type="compositionally biased region" description="Basic and acidic residues" evidence="9">
    <location>
        <begin position="395"/>
        <end position="406"/>
    </location>
</feature>
<gene>
    <name evidence="12" type="primary">GTDC2</name>
    <name evidence="12" type="ORF">HK099_005589</name>
</gene>
<feature type="compositionally biased region" description="Low complexity" evidence="9">
    <location>
        <begin position="91"/>
        <end position="125"/>
    </location>
</feature>
<dbReference type="GO" id="GO:0097363">
    <property type="term" value="F:protein O-acetylglucosaminyltransferase activity"/>
    <property type="evidence" value="ECO:0007669"/>
    <property type="project" value="TreeGrafter"/>
</dbReference>
<evidence type="ECO:0000256" key="2">
    <source>
        <dbReference type="ARBA" id="ARBA00022676"/>
    </source>
</evidence>
<comment type="caution">
    <text evidence="12">The sequence shown here is derived from an EMBL/GenBank/DDBJ whole genome shotgun (WGS) entry which is preliminary data.</text>
</comment>
<dbReference type="InterPro" id="IPR049625">
    <property type="entry name" value="Glyco_transf_61_cat"/>
</dbReference>
<evidence type="ECO:0000256" key="9">
    <source>
        <dbReference type="SAM" id="MobiDB-lite"/>
    </source>
</evidence>
<name>A0AAD5U0W9_9FUNG</name>
<feature type="coiled-coil region" evidence="8">
    <location>
        <begin position="230"/>
        <end position="272"/>
    </location>
</feature>
<dbReference type="GO" id="GO:0035269">
    <property type="term" value="P:protein O-linked glycosylation via mannose"/>
    <property type="evidence" value="ECO:0007669"/>
    <property type="project" value="TreeGrafter"/>
</dbReference>
<evidence type="ECO:0000313" key="12">
    <source>
        <dbReference type="EMBL" id="KAJ3217147.1"/>
    </source>
</evidence>
<keyword evidence="4 10" id="KW-0812">Transmembrane</keyword>
<dbReference type="GO" id="GO:0016020">
    <property type="term" value="C:membrane"/>
    <property type="evidence" value="ECO:0007669"/>
    <property type="project" value="UniProtKB-SubCell"/>
</dbReference>
<evidence type="ECO:0000256" key="1">
    <source>
        <dbReference type="ARBA" id="ARBA00004167"/>
    </source>
</evidence>
<feature type="domain" description="Glycosyltransferase 61 catalytic" evidence="11">
    <location>
        <begin position="678"/>
        <end position="769"/>
    </location>
</feature>
<dbReference type="PANTHER" id="PTHR20961:SF38">
    <property type="entry name" value="PROTEIN O-LINKED-MANNOSE BETA-1,4-N-ACETYLGLUCOSAMINYLTRANSFERASE 2"/>
    <property type="match status" value="1"/>
</dbReference>
<dbReference type="InterPro" id="IPR032675">
    <property type="entry name" value="LRR_dom_sf"/>
</dbReference>
<keyword evidence="5 10" id="KW-1133">Transmembrane helix</keyword>
<feature type="region of interest" description="Disordered" evidence="9">
    <location>
        <begin position="383"/>
        <end position="406"/>
    </location>
</feature>
<organism evidence="12 13">
    <name type="scientific">Clydaea vesicula</name>
    <dbReference type="NCBI Taxonomy" id="447962"/>
    <lineage>
        <taxon>Eukaryota</taxon>
        <taxon>Fungi</taxon>
        <taxon>Fungi incertae sedis</taxon>
        <taxon>Chytridiomycota</taxon>
        <taxon>Chytridiomycota incertae sedis</taxon>
        <taxon>Chytridiomycetes</taxon>
        <taxon>Lobulomycetales</taxon>
        <taxon>Lobulomycetaceae</taxon>
        <taxon>Clydaea</taxon>
    </lineage>
</organism>
<evidence type="ECO:0000259" key="11">
    <source>
        <dbReference type="Pfam" id="PF04577"/>
    </source>
</evidence>
<evidence type="ECO:0000256" key="7">
    <source>
        <dbReference type="ARBA" id="ARBA00023180"/>
    </source>
</evidence>
<dbReference type="GO" id="GO:0005783">
    <property type="term" value="C:endoplasmic reticulum"/>
    <property type="evidence" value="ECO:0007669"/>
    <property type="project" value="TreeGrafter"/>
</dbReference>
<dbReference type="SUPFAM" id="SSF52058">
    <property type="entry name" value="L domain-like"/>
    <property type="match status" value="1"/>
</dbReference>